<feature type="non-terminal residue" evidence="2">
    <location>
        <position position="1"/>
    </location>
</feature>
<accession>A0AA38LIJ9</accession>
<reference evidence="2 3" key="1">
    <citation type="journal article" date="2021" name="Nat. Plants">
        <title>The Taxus genome provides insights into paclitaxel biosynthesis.</title>
        <authorList>
            <person name="Xiong X."/>
            <person name="Gou J."/>
            <person name="Liao Q."/>
            <person name="Li Y."/>
            <person name="Zhou Q."/>
            <person name="Bi G."/>
            <person name="Li C."/>
            <person name="Du R."/>
            <person name="Wang X."/>
            <person name="Sun T."/>
            <person name="Guo L."/>
            <person name="Liang H."/>
            <person name="Lu P."/>
            <person name="Wu Y."/>
            <person name="Zhang Z."/>
            <person name="Ro D.K."/>
            <person name="Shang Y."/>
            <person name="Huang S."/>
            <person name="Yan J."/>
        </authorList>
    </citation>
    <scope>NUCLEOTIDE SEQUENCE [LARGE SCALE GENOMIC DNA]</scope>
    <source>
        <strain evidence="2">Ta-2019</strain>
    </source>
</reference>
<evidence type="ECO:0000313" key="2">
    <source>
        <dbReference type="EMBL" id="KAH9323915.1"/>
    </source>
</evidence>
<feature type="region of interest" description="Disordered" evidence="1">
    <location>
        <begin position="1"/>
        <end position="43"/>
    </location>
</feature>
<feature type="non-terminal residue" evidence="2">
    <location>
        <position position="73"/>
    </location>
</feature>
<proteinExistence type="predicted"/>
<protein>
    <submittedName>
        <fullName evidence="2">Uncharacterized protein</fullName>
    </submittedName>
</protein>
<keyword evidence="3" id="KW-1185">Reference proteome</keyword>
<comment type="caution">
    <text evidence="2">The sequence shown here is derived from an EMBL/GenBank/DDBJ whole genome shotgun (WGS) entry which is preliminary data.</text>
</comment>
<dbReference type="EMBL" id="JAHRHJ020000003">
    <property type="protein sequence ID" value="KAH9323915.1"/>
    <property type="molecule type" value="Genomic_DNA"/>
</dbReference>
<feature type="compositionally biased region" description="Polar residues" evidence="1">
    <location>
        <begin position="1"/>
        <end position="10"/>
    </location>
</feature>
<organism evidence="2 3">
    <name type="scientific">Taxus chinensis</name>
    <name type="common">Chinese yew</name>
    <name type="synonym">Taxus wallichiana var. chinensis</name>
    <dbReference type="NCBI Taxonomy" id="29808"/>
    <lineage>
        <taxon>Eukaryota</taxon>
        <taxon>Viridiplantae</taxon>
        <taxon>Streptophyta</taxon>
        <taxon>Embryophyta</taxon>
        <taxon>Tracheophyta</taxon>
        <taxon>Spermatophyta</taxon>
        <taxon>Pinopsida</taxon>
        <taxon>Pinidae</taxon>
        <taxon>Conifers II</taxon>
        <taxon>Cupressales</taxon>
        <taxon>Taxaceae</taxon>
        <taxon>Taxus</taxon>
    </lineage>
</organism>
<gene>
    <name evidence="2" type="ORF">KI387_018554</name>
</gene>
<name>A0AA38LIJ9_TAXCH</name>
<evidence type="ECO:0000313" key="3">
    <source>
        <dbReference type="Proteomes" id="UP000824469"/>
    </source>
</evidence>
<dbReference type="Proteomes" id="UP000824469">
    <property type="component" value="Unassembled WGS sequence"/>
</dbReference>
<feature type="compositionally biased region" description="Basic and acidic residues" evidence="1">
    <location>
        <begin position="20"/>
        <end position="30"/>
    </location>
</feature>
<dbReference type="AlphaFoldDB" id="A0AA38LIJ9"/>
<evidence type="ECO:0000256" key="1">
    <source>
        <dbReference type="SAM" id="MobiDB-lite"/>
    </source>
</evidence>
<sequence>EQRATLSAWTKTGARTEPTAGRKDPEHPLDAGRITGTGGETPACPRRQLLKEPLEAFVRAIVLDSNVASLIFK</sequence>